<dbReference type="InterPro" id="IPR059206">
    <property type="entry name" value="Sll1717-like"/>
</dbReference>
<reference evidence="2" key="1">
    <citation type="submission" date="2013-05" db="EMBL/GenBank/DDBJ databases">
        <title>Genome assembly of Cystobacter fuscus DSM 2262.</title>
        <authorList>
            <person name="Sharma G."/>
            <person name="Khatri I."/>
            <person name="Kaur C."/>
            <person name="Mayilraj S."/>
            <person name="Subramanian S."/>
        </authorList>
    </citation>
    <scope>NUCLEOTIDE SEQUENCE [LARGE SCALE GENOMIC DNA]</scope>
    <source>
        <strain evidence="2">DSM 2262</strain>
    </source>
</reference>
<evidence type="ECO:0000313" key="2">
    <source>
        <dbReference type="EMBL" id="EPX60752.1"/>
    </source>
</evidence>
<gene>
    <name evidence="2" type="ORF">D187_001401</name>
</gene>
<dbReference type="NCBIfam" id="NF047389">
    <property type="entry name" value="ATPase_Sll1717"/>
    <property type="match status" value="1"/>
</dbReference>
<dbReference type="eggNOG" id="ENOG502Z8GV">
    <property type="taxonomic scope" value="Bacteria"/>
</dbReference>
<feature type="compositionally biased region" description="Polar residues" evidence="1">
    <location>
        <begin position="56"/>
        <end position="69"/>
    </location>
</feature>
<evidence type="ECO:0000313" key="3">
    <source>
        <dbReference type="Proteomes" id="UP000011682"/>
    </source>
</evidence>
<comment type="caution">
    <text evidence="2">The sequence shown here is derived from an EMBL/GenBank/DDBJ whole genome shotgun (WGS) entry which is preliminary data.</text>
</comment>
<feature type="compositionally biased region" description="Basic and acidic residues" evidence="1">
    <location>
        <begin position="1"/>
        <end position="21"/>
    </location>
</feature>
<dbReference type="EMBL" id="ANAH02000011">
    <property type="protein sequence ID" value="EPX60752.1"/>
    <property type="molecule type" value="Genomic_DNA"/>
</dbReference>
<dbReference type="Proteomes" id="UP000011682">
    <property type="component" value="Unassembled WGS sequence"/>
</dbReference>
<name>S9PEH2_CYSF2</name>
<organism evidence="2 3">
    <name type="scientific">Cystobacter fuscus (strain ATCC 25194 / DSM 2262 / NBRC 100088 / M29)</name>
    <dbReference type="NCBI Taxonomy" id="1242864"/>
    <lineage>
        <taxon>Bacteria</taxon>
        <taxon>Pseudomonadati</taxon>
        <taxon>Myxococcota</taxon>
        <taxon>Myxococcia</taxon>
        <taxon>Myxococcales</taxon>
        <taxon>Cystobacterineae</taxon>
        <taxon>Archangiaceae</taxon>
        <taxon>Cystobacter</taxon>
    </lineage>
</organism>
<protein>
    <submittedName>
        <fullName evidence="2">Uncharacterized protein</fullName>
    </submittedName>
</protein>
<keyword evidence="3" id="KW-1185">Reference proteome</keyword>
<dbReference type="AlphaFoldDB" id="S9PEH2"/>
<sequence>MKSGREKGGDEGWIHSADHKRPQTQAGKNVALQSHSEVNWKLGPRNRGTPSPKGVQVTSDGTVAESTTAPPRRRSGNILGELAGESDREMLDAAFFETATFRELAVGEDFRFVVGRRGAGKSALFQKLHAHLEATNVPVIAERPQPEIARSFQAKLRTLSAEYDTASYITKLTWKVQVLSAALERLKKHYKFHRVDDFDFLENYHKQHPALFEKSGMNRSLFVLESVLSPGLDADEIPRIIAERYNVNALASAVSNTAAHLNQRIVVLYDALDAGWVPTPIATAILGGLAKIAAECREQDSRVHCILFIRDNMLRALSHLDNDYTRDIEGNVLRLQWEEESLLKMVAMRLRVAFDWKGENDLKAWSRFAQRGLEGREGFRTCLRYTLYRPRDVIALLNSAYQIALQAGRQNIIESDLDPSAARISRDRLQDLFREYHAVLPGLDSFARLFQGRPSVSTYAEIHTLLEDSAHAPLTGAAGRDFALLNSGAEIFSALYSVGFLGIRQPDRETFGFCHDGSDASPSTMEPLREIIIHPCYWKALEIQSTLAPEQVVMRIDDVDDAVAEGDTEAEGSSKKRVNDIRMRKLGETVDELRDIEDGQADAAKFERWVLRAITVLFGEHLENIQKHPNAAEHQRRDIVGTIKTDSGIWGRILHDYGVRQCIFEVKNYRELGPSEFRQVWGYLSGQYGKLAFIITKSPDEAMSRVEKQWIKEGWREHQKMVVVIPAFLLQRALNKLRSPTSNKEYADKILRKRLDALER</sequence>
<proteinExistence type="predicted"/>
<feature type="compositionally biased region" description="Polar residues" evidence="1">
    <location>
        <begin position="23"/>
        <end position="37"/>
    </location>
</feature>
<feature type="region of interest" description="Disordered" evidence="1">
    <location>
        <begin position="1"/>
        <end position="78"/>
    </location>
</feature>
<evidence type="ECO:0000256" key="1">
    <source>
        <dbReference type="SAM" id="MobiDB-lite"/>
    </source>
</evidence>
<accession>S9PEH2</accession>